<name>A0AAE3GUB7_9CYAN</name>
<gene>
    <name evidence="1" type="ORF">NJ959_09530</name>
</gene>
<organism evidence="1 2">
    <name type="scientific">Limnofasciculus baicalensis BBK-W-15</name>
    <dbReference type="NCBI Taxonomy" id="2699891"/>
    <lineage>
        <taxon>Bacteria</taxon>
        <taxon>Bacillati</taxon>
        <taxon>Cyanobacteriota</taxon>
        <taxon>Cyanophyceae</taxon>
        <taxon>Coleofasciculales</taxon>
        <taxon>Coleofasciculaceae</taxon>
        <taxon>Limnofasciculus</taxon>
        <taxon>Limnofasciculus baicalensis</taxon>
    </lineage>
</organism>
<dbReference type="RefSeq" id="WP_254011501.1">
    <property type="nucleotide sequence ID" value="NZ_JAMZMM010000069.1"/>
</dbReference>
<accession>A0AAE3GUB7</accession>
<sequence length="105" mass="12666">MVNKTLIPTVRRGRLFPEIQWTEVQKAQWKAKQEEFYQRCQPIFERVKPEFMETHYNWFMAVEPESQDYFIEKDELDAINKSWQKHPNAPVYIFRINETGVAGTI</sequence>
<comment type="caution">
    <text evidence="1">The sequence shown here is derived from an EMBL/GenBank/DDBJ whole genome shotgun (WGS) entry which is preliminary data.</text>
</comment>
<dbReference type="Proteomes" id="UP001204953">
    <property type="component" value="Unassembled WGS sequence"/>
</dbReference>
<reference evidence="1" key="1">
    <citation type="submission" date="2022-06" db="EMBL/GenBank/DDBJ databases">
        <title>New cyanobacteria of genus Symplocastrum in benthos of Lake Baikal.</title>
        <authorList>
            <person name="Sorokovikova E."/>
            <person name="Tikhonova I."/>
            <person name="Krasnopeev A."/>
            <person name="Evseev P."/>
            <person name="Gladkikh A."/>
            <person name="Belykh O."/>
        </authorList>
    </citation>
    <scope>NUCLEOTIDE SEQUENCE</scope>
    <source>
        <strain evidence="1">BBK-W-15</strain>
    </source>
</reference>
<evidence type="ECO:0000313" key="2">
    <source>
        <dbReference type="Proteomes" id="UP001204953"/>
    </source>
</evidence>
<keyword evidence="2" id="KW-1185">Reference proteome</keyword>
<protein>
    <submittedName>
        <fullName evidence="1">Uncharacterized protein</fullName>
    </submittedName>
</protein>
<dbReference type="EMBL" id="JAMZMM010000069">
    <property type="protein sequence ID" value="MCP2728707.1"/>
    <property type="molecule type" value="Genomic_DNA"/>
</dbReference>
<evidence type="ECO:0000313" key="1">
    <source>
        <dbReference type="EMBL" id="MCP2728707.1"/>
    </source>
</evidence>
<dbReference type="AlphaFoldDB" id="A0AAE3GUB7"/>
<proteinExistence type="predicted"/>